<gene>
    <name evidence="2" type="ORF">Pcinc_008998</name>
</gene>
<dbReference type="Proteomes" id="UP001286313">
    <property type="component" value="Unassembled WGS sequence"/>
</dbReference>
<accession>A0AAE1KYY5</accession>
<dbReference type="EMBL" id="JAWQEG010000664">
    <property type="protein sequence ID" value="KAK3886885.1"/>
    <property type="molecule type" value="Genomic_DNA"/>
</dbReference>
<protein>
    <submittedName>
        <fullName evidence="2">Uncharacterized protein</fullName>
    </submittedName>
</protein>
<reference evidence="2" key="1">
    <citation type="submission" date="2023-10" db="EMBL/GenBank/DDBJ databases">
        <title>Genome assemblies of two species of porcelain crab, Petrolisthes cinctipes and Petrolisthes manimaculis (Anomura: Porcellanidae).</title>
        <authorList>
            <person name="Angst P."/>
        </authorList>
    </citation>
    <scope>NUCLEOTIDE SEQUENCE</scope>
    <source>
        <strain evidence="2">PB745_01</strain>
        <tissue evidence="2">Gill</tissue>
    </source>
</reference>
<evidence type="ECO:0000313" key="2">
    <source>
        <dbReference type="EMBL" id="KAK3886885.1"/>
    </source>
</evidence>
<evidence type="ECO:0000256" key="1">
    <source>
        <dbReference type="SAM" id="MobiDB-lite"/>
    </source>
</evidence>
<feature type="region of interest" description="Disordered" evidence="1">
    <location>
        <begin position="1"/>
        <end position="23"/>
    </location>
</feature>
<organism evidence="2 3">
    <name type="scientific">Petrolisthes cinctipes</name>
    <name type="common">Flat porcelain crab</name>
    <dbReference type="NCBI Taxonomy" id="88211"/>
    <lineage>
        <taxon>Eukaryota</taxon>
        <taxon>Metazoa</taxon>
        <taxon>Ecdysozoa</taxon>
        <taxon>Arthropoda</taxon>
        <taxon>Crustacea</taxon>
        <taxon>Multicrustacea</taxon>
        <taxon>Malacostraca</taxon>
        <taxon>Eumalacostraca</taxon>
        <taxon>Eucarida</taxon>
        <taxon>Decapoda</taxon>
        <taxon>Pleocyemata</taxon>
        <taxon>Anomura</taxon>
        <taxon>Galatheoidea</taxon>
        <taxon>Porcellanidae</taxon>
        <taxon>Petrolisthes</taxon>
    </lineage>
</organism>
<name>A0AAE1KYY5_PETCI</name>
<dbReference type="SUPFAM" id="SSF57903">
    <property type="entry name" value="FYVE/PHD zinc finger"/>
    <property type="match status" value="1"/>
</dbReference>
<comment type="caution">
    <text evidence="2">The sequence shown here is derived from an EMBL/GenBank/DDBJ whole genome shotgun (WGS) entry which is preliminary data.</text>
</comment>
<keyword evidence="3" id="KW-1185">Reference proteome</keyword>
<dbReference type="Gene3D" id="3.30.40.10">
    <property type="entry name" value="Zinc/RING finger domain, C3HC4 (zinc finger)"/>
    <property type="match status" value="1"/>
</dbReference>
<evidence type="ECO:0000313" key="3">
    <source>
        <dbReference type="Proteomes" id="UP001286313"/>
    </source>
</evidence>
<dbReference type="InterPro" id="IPR013083">
    <property type="entry name" value="Znf_RING/FYVE/PHD"/>
</dbReference>
<proteinExistence type="predicted"/>
<dbReference type="AlphaFoldDB" id="A0AAE1KYY5"/>
<sequence>MAGRQDQDEVNKHGDSSEEGADCDKCKKEVKDSDSALECEICEVWFHIEFEEIPKVVYKFYSREKSRKTAELALQLLQAGLWKTA</sequence>
<dbReference type="InterPro" id="IPR011011">
    <property type="entry name" value="Znf_FYVE_PHD"/>
</dbReference>